<reference evidence="10 11" key="1">
    <citation type="journal article" date="2016" name="Nat. Commun.">
        <title>Thousands of microbial genomes shed light on interconnected biogeochemical processes in an aquifer system.</title>
        <authorList>
            <person name="Anantharaman K."/>
            <person name="Brown C.T."/>
            <person name="Hug L.A."/>
            <person name="Sharon I."/>
            <person name="Castelle C.J."/>
            <person name="Probst A.J."/>
            <person name="Thomas B.C."/>
            <person name="Singh A."/>
            <person name="Wilkins M.J."/>
            <person name="Karaoz U."/>
            <person name="Brodie E.L."/>
            <person name="Williams K.H."/>
            <person name="Hubbard S.S."/>
            <person name="Banfield J.F."/>
        </authorList>
    </citation>
    <scope>NUCLEOTIDE SEQUENCE [LARGE SCALE GENOMIC DNA]</scope>
</reference>
<keyword evidence="4" id="KW-0997">Cell inner membrane</keyword>
<sequence>MYKQLLALSTFTGTIIGVGLFGLPYVTSRIGFIPMIFYFLILTFIMIIIHLMYGEITLRTVENHRLPGYCKIYLNRSMEILTTITTFIGLTGSLLAYIIVGGEFLANLMIPWFGGTTFLYSLIFFVVGALIIYFGGGPISKTEFFSLGLFFVVLAILFTKSLDYIDLDNFRVIDINFKNLFLPYGVILFSLGGMAVLPEIKEILKNQEKSMKNLVIIGTLIPAITYLLFIITVYGVTGQNTTEEGMIGLNSALGNGVVQLGFLFGIITTFTSFLTLGVTLKKEFHYDWNLPHLLSWAIACLPVLILFIIGLKDFIGIISFIGSVTLGIDITIIMIIYLKLRQKSQRIPAYSVNVSKPWIIILTTVFLLGIVIEIINILV</sequence>
<dbReference type="Pfam" id="PF03222">
    <property type="entry name" value="Trp_Tyr_perm"/>
    <property type="match status" value="1"/>
</dbReference>
<evidence type="ECO:0000256" key="2">
    <source>
        <dbReference type="ARBA" id="ARBA00022448"/>
    </source>
</evidence>
<feature type="transmembrane region" description="Helical" evidence="9">
    <location>
        <begin position="213"/>
        <end position="237"/>
    </location>
</feature>
<feature type="transmembrane region" description="Helical" evidence="9">
    <location>
        <begin position="144"/>
        <end position="162"/>
    </location>
</feature>
<dbReference type="PANTHER" id="PTHR46997">
    <property type="entry name" value="LOW AFFINITY TRYPTOPHAN PERMEASE-RELATED"/>
    <property type="match status" value="1"/>
</dbReference>
<feature type="transmembrane region" description="Helical" evidence="9">
    <location>
        <begin position="317"/>
        <end position="338"/>
    </location>
</feature>
<feature type="transmembrane region" description="Helical" evidence="9">
    <location>
        <begin position="80"/>
        <end position="100"/>
    </location>
</feature>
<evidence type="ECO:0000256" key="4">
    <source>
        <dbReference type="ARBA" id="ARBA00022519"/>
    </source>
</evidence>
<feature type="transmembrane region" description="Helical" evidence="9">
    <location>
        <begin position="257"/>
        <end position="280"/>
    </location>
</feature>
<gene>
    <name evidence="10" type="ORF">A2731_00010</name>
</gene>
<dbReference type="GO" id="GO:0003333">
    <property type="term" value="P:amino acid transmembrane transport"/>
    <property type="evidence" value="ECO:0007669"/>
    <property type="project" value="InterPro"/>
</dbReference>
<evidence type="ECO:0000256" key="6">
    <source>
        <dbReference type="ARBA" id="ARBA00022970"/>
    </source>
</evidence>
<feature type="transmembrane region" description="Helical" evidence="9">
    <location>
        <begin position="5"/>
        <end position="26"/>
    </location>
</feature>
<feature type="transmembrane region" description="Helical" evidence="9">
    <location>
        <begin position="292"/>
        <end position="311"/>
    </location>
</feature>
<keyword evidence="5 9" id="KW-0812">Transmembrane</keyword>
<evidence type="ECO:0000256" key="9">
    <source>
        <dbReference type="SAM" id="Phobius"/>
    </source>
</evidence>
<keyword evidence="6" id="KW-0029">Amino-acid transport</keyword>
<evidence type="ECO:0000256" key="5">
    <source>
        <dbReference type="ARBA" id="ARBA00022692"/>
    </source>
</evidence>
<name>A0A1G1XWJ7_9BACT</name>
<dbReference type="InterPro" id="IPR013059">
    <property type="entry name" value="Trp_tyr_transpt"/>
</dbReference>
<keyword evidence="3" id="KW-1003">Cell membrane</keyword>
<feature type="transmembrane region" description="Helical" evidence="9">
    <location>
        <begin position="112"/>
        <end position="132"/>
    </location>
</feature>
<dbReference type="AlphaFoldDB" id="A0A1G1XWJ7"/>
<feature type="transmembrane region" description="Helical" evidence="9">
    <location>
        <begin position="358"/>
        <end position="378"/>
    </location>
</feature>
<dbReference type="Proteomes" id="UP000176241">
    <property type="component" value="Unassembled WGS sequence"/>
</dbReference>
<organism evidence="10 11">
    <name type="scientific">Candidatus Buchananbacteria bacterium RIFCSPHIGHO2_01_FULL_39_8</name>
    <dbReference type="NCBI Taxonomy" id="1797533"/>
    <lineage>
        <taxon>Bacteria</taxon>
        <taxon>Candidatus Buchananiibacteriota</taxon>
    </lineage>
</organism>
<evidence type="ECO:0000256" key="8">
    <source>
        <dbReference type="ARBA" id="ARBA00023136"/>
    </source>
</evidence>
<dbReference type="EMBL" id="MHIC01000029">
    <property type="protein sequence ID" value="OGY44341.1"/>
    <property type="molecule type" value="Genomic_DNA"/>
</dbReference>
<accession>A0A1G1XWJ7</accession>
<evidence type="ECO:0008006" key="12">
    <source>
        <dbReference type="Google" id="ProtNLM"/>
    </source>
</evidence>
<evidence type="ECO:0000313" key="10">
    <source>
        <dbReference type="EMBL" id="OGY44341.1"/>
    </source>
</evidence>
<protein>
    <recommendedName>
        <fullName evidence="12">Amino acid transporter transmembrane domain-containing protein</fullName>
    </recommendedName>
</protein>
<evidence type="ECO:0000313" key="11">
    <source>
        <dbReference type="Proteomes" id="UP000176241"/>
    </source>
</evidence>
<evidence type="ECO:0000256" key="1">
    <source>
        <dbReference type="ARBA" id="ARBA00004429"/>
    </source>
</evidence>
<proteinExistence type="predicted"/>
<dbReference type="STRING" id="1797533.A2731_00010"/>
<feature type="transmembrane region" description="Helical" evidence="9">
    <location>
        <begin position="182"/>
        <end position="201"/>
    </location>
</feature>
<evidence type="ECO:0000256" key="3">
    <source>
        <dbReference type="ARBA" id="ARBA00022475"/>
    </source>
</evidence>
<dbReference type="PANTHER" id="PTHR46997:SF2">
    <property type="entry name" value="TYROSINE-SPECIFIC TRANSPORT SYSTEM"/>
    <property type="match status" value="1"/>
</dbReference>
<keyword evidence="8 9" id="KW-0472">Membrane</keyword>
<comment type="subcellular location">
    <subcellularLocation>
        <location evidence="1">Cell inner membrane</location>
        <topology evidence="1">Multi-pass membrane protein</topology>
    </subcellularLocation>
</comment>
<dbReference type="GO" id="GO:0015173">
    <property type="term" value="F:aromatic amino acid transmembrane transporter activity"/>
    <property type="evidence" value="ECO:0007669"/>
    <property type="project" value="InterPro"/>
</dbReference>
<keyword evidence="7 9" id="KW-1133">Transmembrane helix</keyword>
<dbReference type="InterPro" id="IPR018227">
    <property type="entry name" value="Amino_acid_transport_2"/>
</dbReference>
<evidence type="ECO:0000256" key="7">
    <source>
        <dbReference type="ARBA" id="ARBA00022989"/>
    </source>
</evidence>
<dbReference type="Gene3D" id="1.20.1740.10">
    <property type="entry name" value="Amino acid/polyamine transporter I"/>
    <property type="match status" value="1"/>
</dbReference>
<comment type="caution">
    <text evidence="10">The sequence shown here is derived from an EMBL/GenBank/DDBJ whole genome shotgun (WGS) entry which is preliminary data.</text>
</comment>
<dbReference type="GO" id="GO:0005886">
    <property type="term" value="C:plasma membrane"/>
    <property type="evidence" value="ECO:0007669"/>
    <property type="project" value="UniProtKB-SubCell"/>
</dbReference>
<dbReference type="PIRSF" id="PIRSF006060">
    <property type="entry name" value="AA_transporter"/>
    <property type="match status" value="1"/>
</dbReference>
<keyword evidence="2" id="KW-0813">Transport</keyword>
<feature type="transmembrane region" description="Helical" evidence="9">
    <location>
        <begin position="32"/>
        <end position="53"/>
    </location>
</feature>